<dbReference type="GeneID" id="100372881"/>
<dbReference type="PANTHER" id="PTHR22599">
    <property type="entry name" value="MPS ONE BINDER KINASE ACTIVATOR-LIKE MOB"/>
    <property type="match status" value="1"/>
</dbReference>
<gene>
    <name evidence="2" type="primary">LOC100372881</name>
</gene>
<dbReference type="InterPro" id="IPR036703">
    <property type="entry name" value="MOB_kinase_act_sf"/>
</dbReference>
<keyword evidence="1" id="KW-1185">Reference proteome</keyword>
<dbReference type="RefSeq" id="XP_002736438.2">
    <property type="nucleotide sequence ID" value="XM_002736392.2"/>
</dbReference>
<name>A0ABM0GSJ4_SACKO</name>
<dbReference type="Proteomes" id="UP000694865">
    <property type="component" value="Unplaced"/>
</dbReference>
<accession>A0ABM0GSJ4</accession>
<reference evidence="2" key="1">
    <citation type="submission" date="2025-08" db="UniProtKB">
        <authorList>
            <consortium name="RefSeq"/>
        </authorList>
    </citation>
    <scope>IDENTIFICATION</scope>
    <source>
        <tissue evidence="2">Testes</tissue>
    </source>
</reference>
<dbReference type="InterPro" id="IPR005301">
    <property type="entry name" value="MOB_kinase_act_fam"/>
</dbReference>
<organism evidence="1 2">
    <name type="scientific">Saccoglossus kowalevskii</name>
    <name type="common">Acorn worm</name>
    <dbReference type="NCBI Taxonomy" id="10224"/>
    <lineage>
        <taxon>Eukaryota</taxon>
        <taxon>Metazoa</taxon>
        <taxon>Hemichordata</taxon>
        <taxon>Enteropneusta</taxon>
        <taxon>Harrimaniidae</taxon>
        <taxon>Saccoglossus</taxon>
    </lineage>
</organism>
<dbReference type="Pfam" id="PF03637">
    <property type="entry name" value="Mob1_phocein"/>
    <property type="match status" value="1"/>
</dbReference>
<dbReference type="Gene3D" id="1.20.140.30">
    <property type="entry name" value="MOB kinase activator"/>
    <property type="match status" value="1"/>
</dbReference>
<protein>
    <submittedName>
        <fullName evidence="2">MOB kinase activator 3B-like</fullName>
    </submittedName>
</protein>
<sequence length="234" mass="27402">MTVVRPLPVAVDIEFNVTKMEGFGKFFQRDKTFRPKKKFEPGTMRYQLHKKAQASLNAGLDLKSVVQLPAEEDYNDWIAVHVVDFFNRINLIYGTVCEFCDATTCPTMSGGPKYEYMWCDGVKYKRPTQVPANKYISLLMEWVEEYINNEDIFPINVDVPFPKNFVPVCKKILTRLFRVFVHVYIHHFDKVVDIGAEAHVNTCYKHFYYFVTAYKLVDPRELEPLREMTGRICK</sequence>
<dbReference type="SUPFAM" id="SSF101152">
    <property type="entry name" value="Mob1/phocein"/>
    <property type="match status" value="1"/>
</dbReference>
<dbReference type="SMART" id="SM01388">
    <property type="entry name" value="Mob1_phocein"/>
    <property type="match status" value="1"/>
</dbReference>
<proteinExistence type="predicted"/>
<evidence type="ECO:0000313" key="2">
    <source>
        <dbReference type="RefSeq" id="XP_002736438.2"/>
    </source>
</evidence>
<evidence type="ECO:0000313" key="1">
    <source>
        <dbReference type="Proteomes" id="UP000694865"/>
    </source>
</evidence>